<dbReference type="PRINTS" id="PR00792">
    <property type="entry name" value="PEPSIN"/>
</dbReference>
<dbReference type="PANTHER" id="PTHR47967:SF128">
    <property type="entry name" value="ASPARTIC PROTEINASE CDR1-LIKE"/>
    <property type="match status" value="1"/>
</dbReference>
<evidence type="ECO:0000256" key="2">
    <source>
        <dbReference type="ARBA" id="ARBA00022670"/>
    </source>
</evidence>
<evidence type="ECO:0000256" key="9">
    <source>
        <dbReference type="SAM" id="SignalP"/>
    </source>
</evidence>
<evidence type="ECO:0000313" key="11">
    <source>
        <dbReference type="EMBL" id="KAG1355447.1"/>
    </source>
</evidence>
<dbReference type="Gene3D" id="2.40.70.10">
    <property type="entry name" value="Acid Proteases"/>
    <property type="match status" value="2"/>
</dbReference>
<comment type="caution">
    <text evidence="11">The sequence shown here is derived from an EMBL/GenBank/DDBJ whole genome shotgun (WGS) entry which is preliminary data.</text>
</comment>
<dbReference type="Pfam" id="PF14543">
    <property type="entry name" value="TAXi_N"/>
    <property type="match status" value="1"/>
</dbReference>
<dbReference type="PANTHER" id="PTHR47967">
    <property type="entry name" value="OS07G0603500 PROTEIN-RELATED"/>
    <property type="match status" value="1"/>
</dbReference>
<evidence type="ECO:0000256" key="6">
    <source>
        <dbReference type="ARBA" id="ARBA00023180"/>
    </source>
</evidence>
<evidence type="ECO:0000256" key="3">
    <source>
        <dbReference type="ARBA" id="ARBA00022729"/>
    </source>
</evidence>
<evidence type="ECO:0000256" key="1">
    <source>
        <dbReference type="ARBA" id="ARBA00007447"/>
    </source>
</evidence>
<evidence type="ECO:0000256" key="4">
    <source>
        <dbReference type="ARBA" id="ARBA00022750"/>
    </source>
</evidence>
<dbReference type="InterPro" id="IPR034161">
    <property type="entry name" value="Pepsin-like_plant"/>
</dbReference>
<dbReference type="GO" id="GO:0006508">
    <property type="term" value="P:proteolysis"/>
    <property type="evidence" value="ECO:0007669"/>
    <property type="project" value="UniProtKB-KW"/>
</dbReference>
<evidence type="ECO:0000313" key="12">
    <source>
        <dbReference type="Proteomes" id="UP000797356"/>
    </source>
</evidence>
<gene>
    <name evidence="11" type="ORF">COCNU_07G015590</name>
</gene>
<organism evidence="11 12">
    <name type="scientific">Cocos nucifera</name>
    <name type="common">Coconut palm</name>
    <dbReference type="NCBI Taxonomy" id="13894"/>
    <lineage>
        <taxon>Eukaryota</taxon>
        <taxon>Viridiplantae</taxon>
        <taxon>Streptophyta</taxon>
        <taxon>Embryophyta</taxon>
        <taxon>Tracheophyta</taxon>
        <taxon>Spermatophyta</taxon>
        <taxon>Magnoliopsida</taxon>
        <taxon>Liliopsida</taxon>
        <taxon>Arecaceae</taxon>
        <taxon>Arecoideae</taxon>
        <taxon>Cocoseae</taxon>
        <taxon>Attaleinae</taxon>
        <taxon>Cocos</taxon>
    </lineage>
</organism>
<dbReference type="InterPro" id="IPR032861">
    <property type="entry name" value="TAXi_N"/>
</dbReference>
<feature type="active site" evidence="7">
    <location>
        <position position="109"/>
    </location>
</feature>
<feature type="chain" id="PRO_5035478882" evidence="9">
    <location>
        <begin position="25"/>
        <end position="430"/>
    </location>
</feature>
<dbReference type="EMBL" id="CM017878">
    <property type="protein sequence ID" value="KAG1355447.1"/>
    <property type="molecule type" value="Genomic_DNA"/>
</dbReference>
<evidence type="ECO:0000256" key="7">
    <source>
        <dbReference type="PIRSR" id="PIRSR601461-1"/>
    </source>
</evidence>
<keyword evidence="3 9" id="KW-0732">Signal</keyword>
<dbReference type="FunFam" id="2.40.70.10:FF:000016">
    <property type="entry name" value="Probable aspartic protease At2g35615"/>
    <property type="match status" value="1"/>
</dbReference>
<keyword evidence="12" id="KW-1185">Reference proteome</keyword>
<dbReference type="OrthoDB" id="775830at2759"/>
<protein>
    <submittedName>
        <fullName evidence="11">Aspartic proteinase CDR1</fullName>
    </submittedName>
</protein>
<proteinExistence type="inferred from homology"/>
<dbReference type="InterPro" id="IPR051708">
    <property type="entry name" value="Plant_Aspart_Prot_A1"/>
</dbReference>
<name>A0A8K0N5M6_COCNU</name>
<feature type="domain" description="Peptidase A1" evidence="10">
    <location>
        <begin position="91"/>
        <end position="423"/>
    </location>
</feature>
<reference evidence="11" key="1">
    <citation type="journal article" date="2017" name="Gigascience">
        <title>The genome draft of coconut (Cocos nucifera).</title>
        <authorList>
            <person name="Xiao Y."/>
            <person name="Xu P."/>
            <person name="Fan H."/>
            <person name="Baudouin L."/>
            <person name="Xia W."/>
            <person name="Bocs S."/>
            <person name="Xu J."/>
            <person name="Li Q."/>
            <person name="Guo A."/>
            <person name="Zhou L."/>
            <person name="Li J."/>
            <person name="Wu Y."/>
            <person name="Ma Z."/>
            <person name="Armero A."/>
            <person name="Issali A.E."/>
            <person name="Liu N."/>
            <person name="Peng M."/>
            <person name="Yang Y."/>
        </authorList>
    </citation>
    <scope>NUCLEOTIDE SEQUENCE</scope>
    <source>
        <tissue evidence="11">Spear leaf of Hainan Tall coconut</tissue>
    </source>
</reference>
<dbReference type="SUPFAM" id="SSF50630">
    <property type="entry name" value="Acid proteases"/>
    <property type="match status" value="1"/>
</dbReference>
<comment type="similarity">
    <text evidence="1 8">Belongs to the peptidase A1 family.</text>
</comment>
<evidence type="ECO:0000259" key="10">
    <source>
        <dbReference type="PROSITE" id="PS51767"/>
    </source>
</evidence>
<dbReference type="GO" id="GO:0005576">
    <property type="term" value="C:extracellular region"/>
    <property type="evidence" value="ECO:0007669"/>
    <property type="project" value="TreeGrafter"/>
</dbReference>
<feature type="signal peptide" evidence="9">
    <location>
        <begin position="1"/>
        <end position="24"/>
    </location>
</feature>
<keyword evidence="2 8" id="KW-0645">Protease</keyword>
<accession>A0A8K0N5M6</accession>
<keyword evidence="6" id="KW-0325">Glycoprotein</keyword>
<feature type="active site" evidence="7">
    <location>
        <position position="310"/>
    </location>
</feature>
<sequence>MAPASFALSSLLLLLLLLPLLVSAKGGFSVDLIHRDSPKSPLHNPSKTLSDGVREDARRSIARAEHLHRAFSLAASGGTYQSPVVPNSGSYLMEIDVGTPANKIFAIADTGSDLIWTNCKPCTDCYPQDDPLFDPKKSTTYRDLSCQASACSNLPQQSCSTDGSTCQYAYSYGDGSHTSGNLASETFTFDVAGRRPAKVPKVAFGCSHNSQGSFNNATAGLVGLGGGPLSLVSQLSSVVDKKFSYCLVPYTKNSVSSTISFGAKAVVSGRNAVSIPLIAGQQDTFYTVSLQSLTVDNDSIPVSSGEVIVDSGTTLTLLDPTLVQSLVDKLTQIIDLPTVQDPEGLFSLCFDISGSRNAQFPDITFEFDGAALTLGSLNTFVLYDENTACLAIVPSQQFGIIGNIAQQNFHVGYDLEKQEITFAPADCTKI</sequence>
<dbReference type="InterPro" id="IPR032799">
    <property type="entry name" value="TAXi_C"/>
</dbReference>
<dbReference type="InterPro" id="IPR001969">
    <property type="entry name" value="Aspartic_peptidase_AS"/>
</dbReference>
<evidence type="ECO:0000256" key="8">
    <source>
        <dbReference type="RuleBase" id="RU000454"/>
    </source>
</evidence>
<reference evidence="11" key="2">
    <citation type="submission" date="2019-07" db="EMBL/GenBank/DDBJ databases">
        <authorList>
            <person name="Yang Y."/>
            <person name="Bocs S."/>
            <person name="Baudouin L."/>
        </authorList>
    </citation>
    <scope>NUCLEOTIDE SEQUENCE</scope>
    <source>
        <tissue evidence="11">Spear leaf of Hainan Tall coconut</tissue>
    </source>
</reference>
<dbReference type="InterPro" id="IPR021109">
    <property type="entry name" value="Peptidase_aspartic_dom_sf"/>
</dbReference>
<dbReference type="GO" id="GO:0004190">
    <property type="term" value="F:aspartic-type endopeptidase activity"/>
    <property type="evidence" value="ECO:0007669"/>
    <property type="project" value="UniProtKB-KW"/>
</dbReference>
<keyword evidence="5 8" id="KW-0378">Hydrolase</keyword>
<dbReference type="AlphaFoldDB" id="A0A8K0N5M6"/>
<evidence type="ECO:0000256" key="5">
    <source>
        <dbReference type="ARBA" id="ARBA00022801"/>
    </source>
</evidence>
<dbReference type="Proteomes" id="UP000797356">
    <property type="component" value="Chromosome 7"/>
</dbReference>
<dbReference type="InterPro" id="IPR001461">
    <property type="entry name" value="Aspartic_peptidase_A1"/>
</dbReference>
<dbReference type="InterPro" id="IPR033121">
    <property type="entry name" value="PEPTIDASE_A1"/>
</dbReference>
<dbReference type="Pfam" id="PF14541">
    <property type="entry name" value="TAXi_C"/>
    <property type="match status" value="1"/>
</dbReference>
<keyword evidence="4 8" id="KW-0064">Aspartyl protease</keyword>
<dbReference type="PROSITE" id="PS00141">
    <property type="entry name" value="ASP_PROTEASE"/>
    <property type="match status" value="1"/>
</dbReference>
<dbReference type="PROSITE" id="PS51767">
    <property type="entry name" value="PEPTIDASE_A1"/>
    <property type="match status" value="1"/>
</dbReference>
<dbReference type="CDD" id="cd05476">
    <property type="entry name" value="pepsin_A_like_plant"/>
    <property type="match status" value="1"/>
</dbReference>